<dbReference type="Proteomes" id="UP000434475">
    <property type="component" value="Unassembled WGS sequence"/>
</dbReference>
<proteinExistence type="predicted"/>
<protein>
    <submittedName>
        <fullName evidence="1">Siphovirus Gp157</fullName>
    </submittedName>
</protein>
<accession>A0A173XK92</accession>
<reference evidence="1 3" key="1">
    <citation type="submission" date="2015-09" db="EMBL/GenBank/DDBJ databases">
        <authorList>
            <consortium name="Pathogen Informatics"/>
        </authorList>
    </citation>
    <scope>NUCLEOTIDE SEQUENCE [LARGE SCALE GENOMIC DNA]</scope>
    <source>
        <strain evidence="1 3">2789STDY5608854</strain>
    </source>
</reference>
<sequence length="148" mass="16058">MIKCENACPRGKFDGCCHKCPDFHTCPDSCQEDPNTCGSSTFDEEAGLQAFQQSQLATLNAIASLTSHKKAIEEQEKTMKAALYDAMMKFGVKKFESDVLNLTLVAPSNSTTIDSAKLKKKYPAIAAECSKPNPKAGYVKITLKGGEK</sequence>
<evidence type="ECO:0000313" key="4">
    <source>
        <dbReference type="Proteomes" id="UP000434475"/>
    </source>
</evidence>
<dbReference type="RefSeq" id="WP_009257770.1">
    <property type="nucleotide sequence ID" value="NZ_BAABZG010000001.1"/>
</dbReference>
<gene>
    <name evidence="1" type="ORF">ERS852411_00015</name>
    <name evidence="2" type="ORF">GKE97_14595</name>
</gene>
<evidence type="ECO:0000313" key="2">
    <source>
        <dbReference type="EMBL" id="MSB20736.1"/>
    </source>
</evidence>
<dbReference type="EMBL" id="CYZT01000001">
    <property type="protein sequence ID" value="CUN52074.1"/>
    <property type="molecule type" value="Genomic_DNA"/>
</dbReference>
<name>A0A173XK92_FLAPL</name>
<evidence type="ECO:0000313" key="1">
    <source>
        <dbReference type="EMBL" id="CUN52074.1"/>
    </source>
</evidence>
<reference evidence="2 4" key="2">
    <citation type="journal article" date="2019" name="Nat. Med.">
        <title>A library of human gut bacterial isolates paired with longitudinal multiomics data enables mechanistic microbiome research.</title>
        <authorList>
            <person name="Poyet M."/>
            <person name="Groussin M."/>
            <person name="Gibbons S.M."/>
            <person name="Avila-Pacheco J."/>
            <person name="Jiang X."/>
            <person name="Kearney S.M."/>
            <person name="Perrotta A.R."/>
            <person name="Berdy B."/>
            <person name="Zhao S."/>
            <person name="Lieberman T.D."/>
            <person name="Swanson P.K."/>
            <person name="Smith M."/>
            <person name="Roesemann S."/>
            <person name="Alexander J.E."/>
            <person name="Rich S.A."/>
            <person name="Livny J."/>
            <person name="Vlamakis H."/>
            <person name="Clish C."/>
            <person name="Bullock K."/>
            <person name="Deik A."/>
            <person name="Scott J."/>
            <person name="Pierce K.A."/>
            <person name="Xavier R.J."/>
            <person name="Alm E.J."/>
        </authorList>
    </citation>
    <scope>NUCLEOTIDE SEQUENCE [LARGE SCALE GENOMIC DNA]</scope>
    <source>
        <strain evidence="2 4">BIOML-A2</strain>
    </source>
</reference>
<dbReference type="EMBL" id="WKPR01000015">
    <property type="protein sequence ID" value="MSB20736.1"/>
    <property type="molecule type" value="Genomic_DNA"/>
</dbReference>
<dbReference type="AlphaFoldDB" id="A0A173XK92"/>
<organism evidence="1 3">
    <name type="scientific">Flavonifractor plautii</name>
    <name type="common">Fusobacterium plautii</name>
    <dbReference type="NCBI Taxonomy" id="292800"/>
    <lineage>
        <taxon>Bacteria</taxon>
        <taxon>Bacillati</taxon>
        <taxon>Bacillota</taxon>
        <taxon>Clostridia</taxon>
        <taxon>Eubacteriales</taxon>
        <taxon>Oscillospiraceae</taxon>
        <taxon>Flavonifractor</taxon>
    </lineage>
</organism>
<evidence type="ECO:0000313" key="3">
    <source>
        <dbReference type="Proteomes" id="UP000095746"/>
    </source>
</evidence>
<dbReference type="Proteomes" id="UP000095746">
    <property type="component" value="Unassembled WGS sequence"/>
</dbReference>